<evidence type="ECO:0000313" key="2">
    <source>
        <dbReference type="EMBL" id="CAB3771215.1"/>
    </source>
</evidence>
<dbReference type="EMBL" id="CADIKG010000032">
    <property type="protein sequence ID" value="CAB3771215.1"/>
    <property type="molecule type" value="Genomic_DNA"/>
</dbReference>
<keyword evidence="1" id="KW-0472">Membrane</keyword>
<dbReference type="AlphaFoldDB" id="A0A1X1PJY2"/>
<protein>
    <submittedName>
        <fullName evidence="3">Uncharacterized protein</fullName>
    </submittedName>
</protein>
<name>A0A1X1PJY2_9BURK</name>
<reference evidence="2 5" key="2">
    <citation type="submission" date="2020-04" db="EMBL/GenBank/DDBJ databases">
        <authorList>
            <person name="De Canck E."/>
        </authorList>
    </citation>
    <scope>NUCLEOTIDE SEQUENCE [LARGE SCALE GENOMIC DNA]</scope>
    <source>
        <strain evidence="2 5">LMG 29660</strain>
    </source>
</reference>
<organism evidence="3 4">
    <name type="scientific">Burkholderia puraquae</name>
    <dbReference type="NCBI Taxonomy" id="1904757"/>
    <lineage>
        <taxon>Bacteria</taxon>
        <taxon>Pseudomonadati</taxon>
        <taxon>Pseudomonadota</taxon>
        <taxon>Betaproteobacteria</taxon>
        <taxon>Burkholderiales</taxon>
        <taxon>Burkholderiaceae</taxon>
        <taxon>Burkholderia</taxon>
        <taxon>Burkholderia cepacia complex</taxon>
    </lineage>
</organism>
<sequence length="144" mass="14998">MSGAAFDERGTVTADHAVSSPAHCRAKTANAVSPGKCSATYLPAAQFSGQVVGPVIGGQIGVALGLHSVFFMTGALLAACAGLAHWARGRYRLAGGSRAGVGWAQLRAPRRRTTATLAFAARCDCRRGRHRTARLPIAFDMAFT</sequence>
<proteinExistence type="predicted"/>
<gene>
    <name evidence="3" type="ORF">B7G54_10695</name>
    <name evidence="2" type="ORF">LMG29660_06830</name>
</gene>
<keyword evidence="1" id="KW-1133">Transmembrane helix</keyword>
<accession>A0A1X1PJY2</accession>
<keyword evidence="4" id="KW-1185">Reference proteome</keyword>
<keyword evidence="1" id="KW-0812">Transmembrane</keyword>
<evidence type="ECO:0000313" key="3">
    <source>
        <dbReference type="EMBL" id="ORT86919.1"/>
    </source>
</evidence>
<evidence type="ECO:0000313" key="4">
    <source>
        <dbReference type="Proteomes" id="UP000193146"/>
    </source>
</evidence>
<feature type="transmembrane region" description="Helical" evidence="1">
    <location>
        <begin position="60"/>
        <end position="84"/>
    </location>
</feature>
<evidence type="ECO:0000313" key="5">
    <source>
        <dbReference type="Proteomes" id="UP000494135"/>
    </source>
</evidence>
<dbReference type="Proteomes" id="UP000193146">
    <property type="component" value="Unassembled WGS sequence"/>
</dbReference>
<reference evidence="3 4" key="1">
    <citation type="submission" date="2017-04" db="EMBL/GenBank/DDBJ databases">
        <title>Burkholderia puraquae sp. nov., a novel Burkholderia cepacia complex species from hospital setting samples.</title>
        <authorList>
            <person name="Martina P."/>
            <person name="Leguizamon M."/>
            <person name="Prieto C."/>
            <person name="Sousa S."/>
            <person name="Montanaro P."/>
            <person name="Draghi W."/>
            <person name="Staembler M."/>
            <person name="Bettiol M."/>
            <person name="Figoli C."/>
            <person name="Palau J."/>
            <person name="Alvarez F."/>
            <person name="Benetti S."/>
            <person name="Anchat E."/>
            <person name="Vescina C."/>
            <person name="Ferreras J."/>
            <person name="Lasch P."/>
            <person name="Lagares A."/>
            <person name="Zorreguieta A."/>
            <person name="Yantorno O."/>
            <person name="Bosch A."/>
        </authorList>
    </citation>
    <scope>NUCLEOTIDE SEQUENCE [LARGE SCALE GENOMIC DNA]</scope>
    <source>
        <strain evidence="3 4">CAMPA 1040</strain>
    </source>
</reference>
<dbReference type="Proteomes" id="UP000494135">
    <property type="component" value="Unassembled WGS sequence"/>
</dbReference>
<evidence type="ECO:0000256" key="1">
    <source>
        <dbReference type="SAM" id="Phobius"/>
    </source>
</evidence>
<dbReference type="EMBL" id="NBYX01000004">
    <property type="protein sequence ID" value="ORT86919.1"/>
    <property type="molecule type" value="Genomic_DNA"/>
</dbReference>